<comment type="caution">
    <text evidence="1">The sequence shown here is derived from an EMBL/GenBank/DDBJ whole genome shotgun (WGS) entry which is preliminary data.</text>
</comment>
<name>A0ABU2MMX0_9ACTN</name>
<keyword evidence="2" id="KW-1185">Reference proteome</keyword>
<evidence type="ECO:0000313" key="1">
    <source>
        <dbReference type="EMBL" id="MDT0342956.1"/>
    </source>
</evidence>
<evidence type="ECO:0000313" key="2">
    <source>
        <dbReference type="Proteomes" id="UP001183246"/>
    </source>
</evidence>
<proteinExistence type="predicted"/>
<accession>A0ABU2MMX0</accession>
<dbReference type="RefSeq" id="WP_311704084.1">
    <property type="nucleotide sequence ID" value="NZ_JAVREL010000004.1"/>
</dbReference>
<organism evidence="1 2">
    <name type="scientific">Streptomyces litchfieldiae</name>
    <dbReference type="NCBI Taxonomy" id="3075543"/>
    <lineage>
        <taxon>Bacteria</taxon>
        <taxon>Bacillati</taxon>
        <taxon>Actinomycetota</taxon>
        <taxon>Actinomycetes</taxon>
        <taxon>Kitasatosporales</taxon>
        <taxon>Streptomycetaceae</taxon>
        <taxon>Streptomyces</taxon>
    </lineage>
</organism>
<protein>
    <submittedName>
        <fullName evidence="1">Uncharacterized protein</fullName>
    </submittedName>
</protein>
<dbReference type="EMBL" id="JAVREL010000004">
    <property type="protein sequence ID" value="MDT0342956.1"/>
    <property type="molecule type" value="Genomic_DNA"/>
</dbReference>
<dbReference type="Proteomes" id="UP001183246">
    <property type="component" value="Unassembled WGS sequence"/>
</dbReference>
<gene>
    <name evidence="1" type="ORF">RM590_10050</name>
</gene>
<sequence length="180" mass="18619">MTPMVMALAERLGAGRTMAMVVPDGRDCPAALALLTDPAPGRGGGLATAVLVRTGSGPGAPVVDQHLRVDAGARGPRPDLADVVIGSRRIRELARRHPAAPVVASPVAGECWLRPGPGAVTRLRVISTEPFWPVWGSLLHGWLAAGLPPGGLASATGYAIRHRPGGVAAEQSVLFRRACR</sequence>
<reference evidence="2" key="1">
    <citation type="submission" date="2023-07" db="EMBL/GenBank/DDBJ databases">
        <title>30 novel species of actinomycetes from the DSMZ collection.</title>
        <authorList>
            <person name="Nouioui I."/>
        </authorList>
    </citation>
    <scope>NUCLEOTIDE SEQUENCE [LARGE SCALE GENOMIC DNA]</scope>
    <source>
        <strain evidence="2">DSM 44938</strain>
    </source>
</reference>